<accession>A0A0C3EPR8</accession>
<reference evidence="3" key="2">
    <citation type="submission" date="2015-01" db="EMBL/GenBank/DDBJ databases">
        <title>Evolutionary Origins and Diversification of the Mycorrhizal Mutualists.</title>
        <authorList>
            <consortium name="DOE Joint Genome Institute"/>
            <consortium name="Mycorrhizal Genomics Consortium"/>
            <person name="Kohler A."/>
            <person name="Kuo A."/>
            <person name="Nagy L.G."/>
            <person name="Floudas D."/>
            <person name="Copeland A."/>
            <person name="Barry K.W."/>
            <person name="Cichocki N."/>
            <person name="Veneault-Fourrey C."/>
            <person name="LaButti K."/>
            <person name="Lindquist E.A."/>
            <person name="Lipzen A."/>
            <person name="Lundell T."/>
            <person name="Morin E."/>
            <person name="Murat C."/>
            <person name="Riley R."/>
            <person name="Ohm R."/>
            <person name="Sun H."/>
            <person name="Tunlid A."/>
            <person name="Henrissat B."/>
            <person name="Grigoriev I.V."/>
            <person name="Hibbett D.S."/>
            <person name="Martin F."/>
        </authorList>
    </citation>
    <scope>NUCLEOTIDE SEQUENCE [LARGE SCALE GENOMIC DNA]</scope>
    <source>
        <strain evidence="3">Foug A</strain>
    </source>
</reference>
<feature type="region of interest" description="Disordered" evidence="1">
    <location>
        <begin position="46"/>
        <end position="81"/>
    </location>
</feature>
<dbReference type="OrthoDB" id="2706629at2759"/>
<dbReference type="Proteomes" id="UP000053989">
    <property type="component" value="Unassembled WGS sequence"/>
</dbReference>
<dbReference type="AlphaFoldDB" id="A0A0C3EPR8"/>
<evidence type="ECO:0000313" key="2">
    <source>
        <dbReference type="EMBL" id="KIM69856.1"/>
    </source>
</evidence>
<reference evidence="2 3" key="1">
    <citation type="submission" date="2014-04" db="EMBL/GenBank/DDBJ databases">
        <authorList>
            <consortium name="DOE Joint Genome Institute"/>
            <person name="Kuo A."/>
            <person name="Kohler A."/>
            <person name="Nagy L.G."/>
            <person name="Floudas D."/>
            <person name="Copeland A."/>
            <person name="Barry K.W."/>
            <person name="Cichocki N."/>
            <person name="Veneault-Fourrey C."/>
            <person name="LaButti K."/>
            <person name="Lindquist E.A."/>
            <person name="Lipzen A."/>
            <person name="Lundell T."/>
            <person name="Morin E."/>
            <person name="Murat C."/>
            <person name="Sun H."/>
            <person name="Tunlid A."/>
            <person name="Henrissat B."/>
            <person name="Grigoriev I.V."/>
            <person name="Hibbett D.S."/>
            <person name="Martin F."/>
            <person name="Nordberg H.P."/>
            <person name="Cantor M.N."/>
            <person name="Hua S.X."/>
        </authorList>
    </citation>
    <scope>NUCLEOTIDE SEQUENCE [LARGE SCALE GENOMIC DNA]</scope>
    <source>
        <strain evidence="2 3">Foug A</strain>
    </source>
</reference>
<feature type="region of interest" description="Disordered" evidence="1">
    <location>
        <begin position="293"/>
        <end position="340"/>
    </location>
</feature>
<feature type="compositionally biased region" description="Acidic residues" evidence="1">
    <location>
        <begin position="323"/>
        <end position="340"/>
    </location>
</feature>
<dbReference type="STRING" id="1036808.A0A0C3EPR8"/>
<dbReference type="InParanoid" id="A0A0C3EPR8"/>
<proteinExistence type="predicted"/>
<name>A0A0C3EPR8_9AGAM</name>
<keyword evidence="3" id="KW-1185">Reference proteome</keyword>
<protein>
    <submittedName>
        <fullName evidence="2">Uncharacterized protein</fullName>
    </submittedName>
</protein>
<feature type="region of interest" description="Disordered" evidence="1">
    <location>
        <begin position="116"/>
        <end position="135"/>
    </location>
</feature>
<dbReference type="EMBL" id="KN822006">
    <property type="protein sequence ID" value="KIM69856.1"/>
    <property type="molecule type" value="Genomic_DNA"/>
</dbReference>
<evidence type="ECO:0000313" key="3">
    <source>
        <dbReference type="Proteomes" id="UP000053989"/>
    </source>
</evidence>
<organism evidence="2 3">
    <name type="scientific">Scleroderma citrinum Foug A</name>
    <dbReference type="NCBI Taxonomy" id="1036808"/>
    <lineage>
        <taxon>Eukaryota</taxon>
        <taxon>Fungi</taxon>
        <taxon>Dikarya</taxon>
        <taxon>Basidiomycota</taxon>
        <taxon>Agaricomycotina</taxon>
        <taxon>Agaricomycetes</taxon>
        <taxon>Agaricomycetidae</taxon>
        <taxon>Boletales</taxon>
        <taxon>Sclerodermatineae</taxon>
        <taxon>Sclerodermataceae</taxon>
        <taxon>Scleroderma</taxon>
    </lineage>
</organism>
<evidence type="ECO:0000256" key="1">
    <source>
        <dbReference type="SAM" id="MobiDB-lite"/>
    </source>
</evidence>
<feature type="region of interest" description="Disordered" evidence="1">
    <location>
        <begin position="1"/>
        <end position="22"/>
    </location>
</feature>
<gene>
    <name evidence="2" type="ORF">SCLCIDRAFT_19641</name>
</gene>
<dbReference type="HOGENOM" id="CLU_080791_0_0_1"/>
<sequence length="340" mass="37841">MSSGNNTDSSNNSNGADKVNWQRIATPDLVEQVDDSLEVQIAKFDEQKKAKEEAKRAAEEEVRRLAEEEAKKKAEEDAQKRAEFQARWKADSERKAREKAEAKAVVEVMRGQIAQKVGQGKKPKPKQCRAASQHAPGKEVKGWYPPCDRCQRSGDSKACSLADNVWMLTCNRCQKMKVKCHFEVSTATMKRLASGEKCKESEMSATMVVMSPRGGEKRKRTRRVVADAASTEEIEEVLGGFLVVGPLTRPDPVAQVLGRRLGEVIAAIDRNTRELARLGGKMDGFMWEMKRMADHSDRKGKGRAQPEETEEEEEKLDNGEGKEEADDVSDADAEGEDADK</sequence>
<feature type="compositionally biased region" description="Low complexity" evidence="1">
    <location>
        <begin position="1"/>
        <end position="14"/>
    </location>
</feature>